<proteinExistence type="predicted"/>
<dbReference type="EMBL" id="OU895878">
    <property type="protein sequence ID" value="CAG9803717.1"/>
    <property type="molecule type" value="Genomic_DNA"/>
</dbReference>
<feature type="compositionally biased region" description="Acidic residues" evidence="1">
    <location>
        <begin position="688"/>
        <end position="713"/>
    </location>
</feature>
<keyword evidence="3" id="KW-1185">Reference proteome</keyword>
<feature type="compositionally biased region" description="Polar residues" evidence="1">
    <location>
        <begin position="1"/>
        <end position="30"/>
    </location>
</feature>
<evidence type="ECO:0000313" key="3">
    <source>
        <dbReference type="Proteomes" id="UP001153620"/>
    </source>
</evidence>
<dbReference type="PANTHER" id="PTHR40552">
    <property type="entry name" value="AT05186P-RELATED"/>
    <property type="match status" value="1"/>
</dbReference>
<gene>
    <name evidence="2" type="ORF">CHIRRI_LOCUS6613</name>
</gene>
<dbReference type="OrthoDB" id="7790489at2759"/>
<feature type="region of interest" description="Disordered" evidence="1">
    <location>
        <begin position="680"/>
        <end position="719"/>
    </location>
</feature>
<evidence type="ECO:0000313" key="2">
    <source>
        <dbReference type="EMBL" id="CAG9803717.1"/>
    </source>
</evidence>
<accession>A0A9N9WRV1</accession>
<reference evidence="2" key="2">
    <citation type="submission" date="2022-10" db="EMBL/GenBank/DDBJ databases">
        <authorList>
            <consortium name="ENA_rothamsted_submissions"/>
            <consortium name="culmorum"/>
            <person name="King R."/>
        </authorList>
    </citation>
    <scope>NUCLEOTIDE SEQUENCE</scope>
</reference>
<dbReference type="PANTHER" id="PTHR40552:SF6">
    <property type="entry name" value="FI09606P-RELATED"/>
    <property type="match status" value="1"/>
</dbReference>
<name>A0A9N9WRV1_9DIPT</name>
<dbReference type="Gene3D" id="3.90.70.120">
    <property type="match status" value="6"/>
</dbReference>
<feature type="region of interest" description="Disordered" evidence="1">
    <location>
        <begin position="1"/>
        <end position="74"/>
    </location>
</feature>
<feature type="compositionally biased region" description="Low complexity" evidence="1">
    <location>
        <begin position="33"/>
        <end position="59"/>
    </location>
</feature>
<evidence type="ECO:0000256" key="1">
    <source>
        <dbReference type="SAM" id="MobiDB-lite"/>
    </source>
</evidence>
<protein>
    <submittedName>
        <fullName evidence="2">Uncharacterized protein</fullName>
    </submittedName>
</protein>
<dbReference type="Proteomes" id="UP001153620">
    <property type="component" value="Chromosome 2"/>
</dbReference>
<reference evidence="2" key="1">
    <citation type="submission" date="2022-01" db="EMBL/GenBank/DDBJ databases">
        <authorList>
            <person name="King R."/>
        </authorList>
    </citation>
    <scope>NUCLEOTIDE SEQUENCE</scope>
</reference>
<sequence>MDSTSKTSVQFSHKSSVVSISNRSTTSRGTLPSIAISTGTRSSTTISRSTRPSTGISSIASSVNGDRSESRKSRKIEKTFAVPVDIFNDPLYNEDGTRNERIPFELFIIRKQQEEREKNRKQVKVSTITRRDNTVFKEAIRKLKIDRARENVHKMKYIKALAKSRATDKGTRKVEAKKLFEQKYQCRLRCKERNEIRKRSKSRSRSKSNARKEIVKGILKYKRPVIKLPPLKMRPKKMEVQNENETECQKQDKKKPRFPAITIPPFKTRKWVPVINPKPSKPKVVIEYPPLKLRKKPWKPAQDTKAQKKIYRTLKLFYPIPFSTLGKTWHSFKFLSSKQQILSGKLTQYSKKFSFISNGKQSAFISIVALSTFDLHSMKSWKSFLLDEIISYGDINFRRQLKQLKHKSVIKPSNVYHKIYLKNAKFLVEIGEMTAKGIYDADNVADIHLHFKNIFEKFKSLIFLYNGQNYAIWEEDNAYYIFNAEDTNEKGKLIEKNRGGCCVIRSTSLSTIVEYLIDTFRVMKQLYEIFSFRVNQKLMIQDLKSPPKELGRVCEITNENIEAVDKPQVIDLDHQEIIAPKTGLSAVLFRHKIEPTFGDSFQYSSIPNHMFITCANYLNRGTKNRATFISSVAVVMLQICKSSLWMSTTMERIFKIGNEVYYENVEKVFTERERDELERLKAMHPAEMEPEPIEENSDIEDEDFDDNDDDDDEPKSLTKEQIRAIRRERLAKPHVETKIREEVPITEIKPAISIGKMKYEISVETLNIGKITSRKREELNLECGIISLFKQYDYGLIIGPDVVAVWRENSRYFMFDPNQCKAYRRFNDEDIEPYNSCLNCFQNLSDLIQLYIENLPKSNRNAIYKICKIESRDYKEKSTDWQNFKSVGQNKWILSGNICESSGEFDEDNRNHQSTCISITAIAKTREIGISSWTSNEIDEIVRIGDEFYSVCIENLKQKGKFESQNLVLTEIGTELKLENIIVDLNYEERVIEGISHANMSLSNGLNKFFKNDDLGIINFGLKALAVLKYNDAFFLFDSCGRDEFGRNYKTIDPIDACTVKGSACMLRFIKIEDLSNHLIMNFEEPHFSITKVEISVRSSQAPCLYNYKIFGEEPYGAILKAFNNYHEDCEEFKCESSLKTICNLLSCLCYANIFNPRFWAPNDLNEILKIGWKFLCKTFNSTDDLWEILKQVDVCSSKLKLEVLEEHQGIFMIKERILSGLSKLDEVIEDHTEISVINRSIDDQYNEVVNIRREDRSSMFQTLKLEGSIVLENVLQSFIQNDKSFAILSSSLFTIAIFRIENFYYVFDPKASMNGMLIRKRLEDFINNNLRKEHDMLLAKLKESNNSKRVSMEEKMEELIFGRKVIFGAPTVKPSQVEIVYTSSYGAVNSEDPISISEKGCAYVSWFSSIDLLHLHVINKIPERFLDEPFTMQFIDISKSEAEFSEVTMWNNFEKIHDNHWIIRGTFSQNDSQFPATHRNNQDVPNCILALAFKQFCNDEEWNTTVLDVILKFGDRLFRKSLAKKLSTASVNHEDLKLKFSELECPIFIRPFIIKCSEDMMHEDIIVKHSDEFPLENFKKVINDFLTGEENTGMLISKSYAVAIWKNNDGTFLMFDPHDIGPDGRRKFAGLSSLQRFTNSSDLVEIFWNNVKEFEGFNKFQLFKVKTELNHFKDGEQDIFESMEQEIVNPKFKMIVGKSASPNTTSVEMTICYAIAAHCLCQSLDAEYYTSDIVDRIIMFGNELVCECCTNDEVCFKDFNLDKYSSCPDEINWNFQLNDCFTTIQMDVFRRGVITTQPCPLPNLIFVLEEFFDFHCSGLLVTNEFIASLWKDNNEYYIFYSCRIDKSGNRSDSNGNVGLVIFKTVHDLYTNILNNIRFQASSFELRTCNIKMADNVGYSNQKTCTKKNNMRWMKNIAKEEIIMPAVSFREVEINENSIDASKHCKQDRKVMIENLKRCGSDKGFIKFSRGGFVCGKLSKNSKSLNEISRKFHSPAICLYSAAMHEVVNMNCWNSDVIDCIILSGNSLYVESSIVCGTSEVDITSIVSPILINNHELIAKAESCLDFALEDLKIAHLKSILCELLSCYNACYLSKARNFFTIVKSDKFYFLFDPLGIEILGKKMSQHRAVLYRFSELDQLLELLLESIECLDEEKLIDDVYKLGGILISINKKLTKKIVKKPRMIKKKIVKCIAFNVPRTNRNMILRKIPEKDQPVCCESRNIIC</sequence>
<organism evidence="2 3">
    <name type="scientific">Chironomus riparius</name>
    <dbReference type="NCBI Taxonomy" id="315576"/>
    <lineage>
        <taxon>Eukaryota</taxon>
        <taxon>Metazoa</taxon>
        <taxon>Ecdysozoa</taxon>
        <taxon>Arthropoda</taxon>
        <taxon>Hexapoda</taxon>
        <taxon>Insecta</taxon>
        <taxon>Pterygota</taxon>
        <taxon>Neoptera</taxon>
        <taxon>Endopterygota</taxon>
        <taxon>Diptera</taxon>
        <taxon>Nematocera</taxon>
        <taxon>Chironomoidea</taxon>
        <taxon>Chironomidae</taxon>
        <taxon>Chironominae</taxon>
        <taxon>Chironomus</taxon>
    </lineage>
</organism>